<sequence>MAHEISRETLEKLKADRSAEAATLLKDYQRAVRSDELVVVDEPDGTKSLVEFNEQGQCCTRPLKPK</sequence>
<dbReference type="AlphaFoldDB" id="A0A517TUK7"/>
<protein>
    <submittedName>
        <fullName evidence="1">Uncharacterized protein</fullName>
    </submittedName>
</protein>
<evidence type="ECO:0000313" key="2">
    <source>
        <dbReference type="Proteomes" id="UP000317909"/>
    </source>
</evidence>
<keyword evidence="2" id="KW-1185">Reference proteome</keyword>
<dbReference type="RefSeq" id="WP_145431666.1">
    <property type="nucleotide sequence ID" value="NZ_CP036339.1"/>
</dbReference>
<reference evidence="1 2" key="1">
    <citation type="submission" date="2019-02" db="EMBL/GenBank/DDBJ databases">
        <title>Deep-cultivation of Planctomycetes and their phenomic and genomic characterization uncovers novel biology.</title>
        <authorList>
            <person name="Wiegand S."/>
            <person name="Jogler M."/>
            <person name="Boedeker C."/>
            <person name="Pinto D."/>
            <person name="Vollmers J."/>
            <person name="Rivas-Marin E."/>
            <person name="Kohn T."/>
            <person name="Peeters S.H."/>
            <person name="Heuer A."/>
            <person name="Rast P."/>
            <person name="Oberbeckmann S."/>
            <person name="Bunk B."/>
            <person name="Jeske O."/>
            <person name="Meyerdierks A."/>
            <person name="Storesund J.E."/>
            <person name="Kallscheuer N."/>
            <person name="Luecker S."/>
            <person name="Lage O.M."/>
            <person name="Pohl T."/>
            <person name="Merkel B.J."/>
            <person name="Hornburger P."/>
            <person name="Mueller R.-W."/>
            <person name="Bruemmer F."/>
            <person name="Labrenz M."/>
            <person name="Spormann A.M."/>
            <person name="Op den Camp H."/>
            <person name="Overmann J."/>
            <person name="Amann R."/>
            <person name="Jetten M.S.M."/>
            <person name="Mascher T."/>
            <person name="Medema M.H."/>
            <person name="Devos D.P."/>
            <person name="Kaster A.-K."/>
            <person name="Ovreas L."/>
            <person name="Rohde M."/>
            <person name="Galperin M.Y."/>
            <person name="Jogler C."/>
        </authorList>
    </citation>
    <scope>NUCLEOTIDE SEQUENCE [LARGE SCALE GENOMIC DNA]</scope>
    <source>
        <strain evidence="1 2">I41</strain>
    </source>
</reference>
<evidence type="ECO:0000313" key="1">
    <source>
        <dbReference type="EMBL" id="QDT72064.1"/>
    </source>
</evidence>
<dbReference type="KEGG" id="llh:I41_12300"/>
<proteinExistence type="predicted"/>
<accession>A0A517TUK7</accession>
<dbReference type="EMBL" id="CP036339">
    <property type="protein sequence ID" value="QDT72064.1"/>
    <property type="molecule type" value="Genomic_DNA"/>
</dbReference>
<dbReference type="Proteomes" id="UP000317909">
    <property type="component" value="Chromosome"/>
</dbReference>
<organism evidence="1 2">
    <name type="scientific">Lacipirellula limnantheis</name>
    <dbReference type="NCBI Taxonomy" id="2528024"/>
    <lineage>
        <taxon>Bacteria</taxon>
        <taxon>Pseudomonadati</taxon>
        <taxon>Planctomycetota</taxon>
        <taxon>Planctomycetia</taxon>
        <taxon>Pirellulales</taxon>
        <taxon>Lacipirellulaceae</taxon>
        <taxon>Lacipirellula</taxon>
    </lineage>
</organism>
<gene>
    <name evidence="1" type="ORF">I41_12300</name>
</gene>
<name>A0A517TUK7_9BACT</name>
<dbReference type="OrthoDB" id="9855554at2"/>